<keyword evidence="1" id="KW-0732">Signal</keyword>
<sequence>MIKHFFIKASFIGLTLFGQVNANDFTADEAKFDKFIAELKLEAVAKGYDKSLINQAFEGVKFKPKVIKADRNQPEFVETLETYLPKRVPQYKVDRARAEYKKHKDLLEKIGQDYGVQPRFIVALWGLESAFGKYQGKLPLVPSLVTLSYDGRRGAFFKKQLWHALDIVKNGEADLSQLKGSWAGAMGQVQFIPSSFKAYAVDYDGDGVKDVWKNQADVFASAANYLKSVGWNNDLTWGRQVKLPANFNYDLAIPTKTKGRSDWLKKWNETERSLADWQAIGLRRMDGKNLPIRDLKAALLLPDGKKGRAYLAYDNYKVLMHWNRSYYFVTTVGYLADRIGYPAVK</sequence>
<dbReference type="InterPro" id="IPR011970">
    <property type="entry name" value="MltB_2"/>
</dbReference>
<dbReference type="Gene3D" id="1.10.8.350">
    <property type="entry name" value="Bacterial muramidase"/>
    <property type="match status" value="1"/>
</dbReference>
<dbReference type="Gene3D" id="1.10.530.10">
    <property type="match status" value="1"/>
</dbReference>
<dbReference type="InterPro" id="IPR023346">
    <property type="entry name" value="Lysozyme-like_dom_sf"/>
</dbReference>
<evidence type="ECO:0000259" key="2">
    <source>
        <dbReference type="Pfam" id="PF13406"/>
    </source>
</evidence>
<dbReference type="STRING" id="1513271.XM47_02920"/>
<feature type="signal peptide" evidence="1">
    <location>
        <begin position="1"/>
        <end position="22"/>
    </location>
</feature>
<proteinExistence type="predicted"/>
<dbReference type="NCBIfam" id="TIGR02283">
    <property type="entry name" value="MltB_2"/>
    <property type="match status" value="1"/>
</dbReference>
<evidence type="ECO:0000256" key="1">
    <source>
        <dbReference type="SAM" id="SignalP"/>
    </source>
</evidence>
<dbReference type="OrthoDB" id="9772911at2"/>
<reference evidence="3 4" key="1">
    <citation type="submission" date="2015-04" db="EMBL/GenBank/DDBJ databases">
        <title>Draft Genome Sequence of the Novel Agar-Digesting Marine Bacterium Q1.</title>
        <authorList>
            <person name="Li Y."/>
            <person name="Li D."/>
            <person name="Chen G."/>
            <person name="Du Z."/>
        </authorList>
    </citation>
    <scope>NUCLEOTIDE SEQUENCE [LARGE SCALE GENOMIC DNA]</scope>
    <source>
        <strain evidence="3 4">Q1</strain>
    </source>
</reference>
<name>A0A0J8GUS1_9ALTE</name>
<dbReference type="AlphaFoldDB" id="A0A0J8GUS1"/>
<dbReference type="RefSeq" id="WP_048689416.1">
    <property type="nucleotide sequence ID" value="NZ_KQ130483.1"/>
</dbReference>
<dbReference type="GO" id="GO:0008933">
    <property type="term" value="F:peptidoglycan lytic transglycosylase activity"/>
    <property type="evidence" value="ECO:0007669"/>
    <property type="project" value="TreeGrafter"/>
</dbReference>
<dbReference type="EMBL" id="LAZL01000003">
    <property type="protein sequence ID" value="KMT66505.1"/>
    <property type="molecule type" value="Genomic_DNA"/>
</dbReference>
<evidence type="ECO:0000313" key="3">
    <source>
        <dbReference type="EMBL" id="KMT66505.1"/>
    </source>
</evidence>
<evidence type="ECO:0000313" key="4">
    <source>
        <dbReference type="Proteomes" id="UP000037600"/>
    </source>
</evidence>
<protein>
    <submittedName>
        <fullName evidence="3">Lytic transglycosylase</fullName>
    </submittedName>
</protein>
<feature type="domain" description="Transglycosylase SLT" evidence="2">
    <location>
        <begin position="32"/>
        <end position="337"/>
    </location>
</feature>
<organism evidence="3 4">
    <name type="scientific">Catenovulum maritimum</name>
    <dbReference type="NCBI Taxonomy" id="1513271"/>
    <lineage>
        <taxon>Bacteria</taxon>
        <taxon>Pseudomonadati</taxon>
        <taxon>Pseudomonadota</taxon>
        <taxon>Gammaproteobacteria</taxon>
        <taxon>Alteromonadales</taxon>
        <taxon>Alteromonadaceae</taxon>
        <taxon>Catenovulum</taxon>
    </lineage>
</organism>
<dbReference type="InterPro" id="IPR031304">
    <property type="entry name" value="SLT_2"/>
</dbReference>
<dbReference type="PANTHER" id="PTHR30163:SF8">
    <property type="entry name" value="LYTIC MUREIN TRANSGLYCOSYLASE"/>
    <property type="match status" value="1"/>
</dbReference>
<dbReference type="SUPFAM" id="SSF53955">
    <property type="entry name" value="Lysozyme-like"/>
    <property type="match status" value="1"/>
</dbReference>
<dbReference type="Pfam" id="PF13406">
    <property type="entry name" value="SLT_2"/>
    <property type="match status" value="1"/>
</dbReference>
<feature type="chain" id="PRO_5005298989" evidence="1">
    <location>
        <begin position="23"/>
        <end position="345"/>
    </location>
</feature>
<comment type="caution">
    <text evidence="3">The sequence shown here is derived from an EMBL/GenBank/DDBJ whole genome shotgun (WGS) entry which is preliminary data.</text>
</comment>
<dbReference type="CDD" id="cd13399">
    <property type="entry name" value="Slt35-like"/>
    <property type="match status" value="1"/>
</dbReference>
<dbReference type="InterPro" id="IPR043426">
    <property type="entry name" value="MltB-like"/>
</dbReference>
<dbReference type="GO" id="GO:0009253">
    <property type="term" value="P:peptidoglycan catabolic process"/>
    <property type="evidence" value="ECO:0007669"/>
    <property type="project" value="TreeGrafter"/>
</dbReference>
<dbReference type="PANTHER" id="PTHR30163">
    <property type="entry name" value="MEMBRANE-BOUND LYTIC MUREIN TRANSGLYCOSYLASE B"/>
    <property type="match status" value="1"/>
</dbReference>
<keyword evidence="4" id="KW-1185">Reference proteome</keyword>
<dbReference type="Proteomes" id="UP000037600">
    <property type="component" value="Unassembled WGS sequence"/>
</dbReference>
<dbReference type="FunFam" id="1.10.8.350:FF:000001">
    <property type="entry name" value="Lytic murein transglycosylase B"/>
    <property type="match status" value="1"/>
</dbReference>
<accession>A0A0J8GUS1</accession>
<dbReference type="PATRIC" id="fig|1513271.3.peg.610"/>
<gene>
    <name evidence="3" type="ORF">XM47_02920</name>
</gene>